<keyword evidence="3" id="KW-1185">Reference proteome</keyword>
<evidence type="ECO:0000313" key="3">
    <source>
        <dbReference type="Proteomes" id="UP000289792"/>
    </source>
</evidence>
<dbReference type="GO" id="GO:0016491">
    <property type="term" value="F:oxidoreductase activity"/>
    <property type="evidence" value="ECO:0007669"/>
    <property type="project" value="InterPro"/>
</dbReference>
<evidence type="ECO:0000259" key="1">
    <source>
        <dbReference type="Pfam" id="PF01323"/>
    </source>
</evidence>
<dbReference type="Proteomes" id="UP000289792">
    <property type="component" value="Unassembled WGS sequence"/>
</dbReference>
<dbReference type="InterPro" id="IPR036249">
    <property type="entry name" value="Thioredoxin-like_sf"/>
</dbReference>
<dbReference type="Gene3D" id="3.40.30.10">
    <property type="entry name" value="Glutaredoxin"/>
    <property type="match status" value="1"/>
</dbReference>
<protein>
    <submittedName>
        <fullName evidence="2">DsbA family oxidoreductase</fullName>
    </submittedName>
</protein>
<name>A0A4V1LMM5_9FLAO</name>
<gene>
    <name evidence="2" type="ORF">ESZ48_14515</name>
</gene>
<reference evidence="2 3" key="1">
    <citation type="submission" date="2019-01" db="EMBL/GenBank/DDBJ databases">
        <title>Genome sequence of the Antarctic species Gelidibacter gilvus ACAM 158(T).</title>
        <authorList>
            <person name="Bowman J.P."/>
        </authorList>
    </citation>
    <scope>NUCLEOTIDE SEQUENCE [LARGE SCALE GENOMIC DNA]</scope>
    <source>
        <strain evidence="2 3">IC158</strain>
    </source>
</reference>
<dbReference type="PANTHER" id="PTHR13887">
    <property type="entry name" value="GLUTATHIONE S-TRANSFERASE KAPPA"/>
    <property type="match status" value="1"/>
</dbReference>
<dbReference type="SUPFAM" id="SSF52833">
    <property type="entry name" value="Thioredoxin-like"/>
    <property type="match status" value="1"/>
</dbReference>
<dbReference type="PANTHER" id="PTHR13887:SF41">
    <property type="entry name" value="THIOREDOXIN SUPERFAMILY PROTEIN"/>
    <property type="match status" value="1"/>
</dbReference>
<proteinExistence type="predicted"/>
<sequence>MTITIWSDIRCPFCYIGKRKLENAISQFKHKDEVSIEWKSFELDPNLRTNPDISTIDYFVNKGANKDQMSQMLANSTAMAKEVGIDFNFKDAVVANSFNAHKLMHAAKKINKQNEAKELLLKAHFTDGKNIDDMKVLVALGESLGFEAEDLEKQLNDSALDKNVAEDQMQAKEIGVTGVPFFVFNNKHAFSGAQPEEVFLEALEKAYND</sequence>
<dbReference type="CDD" id="cd03024">
    <property type="entry name" value="DsbA_FrnE"/>
    <property type="match status" value="1"/>
</dbReference>
<comment type="caution">
    <text evidence="2">The sequence shown here is derived from an EMBL/GenBank/DDBJ whole genome shotgun (WGS) entry which is preliminary data.</text>
</comment>
<feature type="domain" description="DSBA-like thioredoxin" evidence="1">
    <location>
        <begin position="2"/>
        <end position="203"/>
    </location>
</feature>
<dbReference type="OrthoDB" id="9799122at2"/>
<organism evidence="2 3">
    <name type="scientific">Gelidibacter gilvus</name>
    <dbReference type="NCBI Taxonomy" id="59602"/>
    <lineage>
        <taxon>Bacteria</taxon>
        <taxon>Pseudomonadati</taxon>
        <taxon>Bacteroidota</taxon>
        <taxon>Flavobacteriia</taxon>
        <taxon>Flavobacteriales</taxon>
        <taxon>Flavobacteriaceae</taxon>
        <taxon>Gelidibacter</taxon>
    </lineage>
</organism>
<accession>A0A4V1LMM5</accession>
<dbReference type="Pfam" id="PF01323">
    <property type="entry name" value="DSBA"/>
    <property type="match status" value="1"/>
</dbReference>
<dbReference type="EMBL" id="SDDZ01000010">
    <property type="protein sequence ID" value="RXJ45793.1"/>
    <property type="molecule type" value="Genomic_DNA"/>
</dbReference>
<dbReference type="RefSeq" id="WP_129018225.1">
    <property type="nucleotide sequence ID" value="NZ_SDDZ01000010.1"/>
</dbReference>
<dbReference type="AlphaFoldDB" id="A0A4V1LMM5"/>
<evidence type="ECO:0000313" key="2">
    <source>
        <dbReference type="EMBL" id="RXJ45793.1"/>
    </source>
</evidence>
<dbReference type="InterPro" id="IPR001853">
    <property type="entry name" value="DSBA-like_thioredoxin_dom"/>
</dbReference>